<dbReference type="InterPro" id="IPR051396">
    <property type="entry name" value="Bact_Antivir_Def_Nuclease"/>
</dbReference>
<keyword evidence="4" id="KW-1185">Reference proteome</keyword>
<dbReference type="Pfam" id="PF20469">
    <property type="entry name" value="OLD-like_TOPRIM"/>
    <property type="match status" value="1"/>
</dbReference>
<dbReference type="Pfam" id="PF13175">
    <property type="entry name" value="AAA_15"/>
    <property type="match status" value="1"/>
</dbReference>
<evidence type="ECO:0000313" key="3">
    <source>
        <dbReference type="EMBL" id="QDS99053.1"/>
    </source>
</evidence>
<dbReference type="InterPro" id="IPR034139">
    <property type="entry name" value="TOPRIM_OLD"/>
</dbReference>
<name>A0A517MVZ3_9BACT</name>
<dbReference type="PANTHER" id="PTHR43581:SF2">
    <property type="entry name" value="EXCINUCLEASE ATPASE SUBUNIT"/>
    <property type="match status" value="1"/>
</dbReference>
<sequence length="691" mass="76764">MAMTLVKSGSALKPSDFYDRDEDVVVTATLEGVSQQALQVLSESHREKIATVVYDERVTLVRRYPSGGGKSVLRCYKKTARDERFSEAGIADAIQGTGAALRHSFESKYPELIGEVGEGKLTQKRCKEVVAEYIGALGESDLILVEASLPTGIEQSITDLLPEVVFIPAVKDVRDELKTTESASFGKIISILMSMIQESDGFQAIEESFAKLNNMINRQEGDSGTSTDNRLDEVKSMESIVGQYVGEQFRDVTVSIEIPPPSVRDVFRNARIILDDGVPGDVDTKGDGIKRAVTFALLRTFVDLSKQQKEQEADGDKTSSTHGHFLFLFEEPELYLHPNAQRILFDALTQISSGHQVCVCTHSPYFFSPDDAGTFLRIRKSTREVVEGKAPITEVLPIQLCEKLSVKDLYQLLCYENNSAAFFCDRVVLVEGDCDIIYLQHAAKALDPSWDFQRRNVSLVQVRGKGNFARFREFFELCGVEVRIVADLDAIADQFSKLQASPAAVEQHSALLQAVDQLRGHQEIDLTKDQKKEIVRSYTFQEKYGQLRQAVQAIHECQRVELEDLPSVDAIFGREVDYARRNMLAEATQVEEQKLALLSTLLAERIYVLSRGAVEEYYPASAAGKDKPSKAIHACKLAADRDTALGCSDPMKDGDNGERTELELIFSGIFDDLVTLQESSEDSYPTAVEAL</sequence>
<dbReference type="InterPro" id="IPR027417">
    <property type="entry name" value="P-loop_NTPase"/>
</dbReference>
<evidence type="ECO:0000313" key="4">
    <source>
        <dbReference type="Proteomes" id="UP000319852"/>
    </source>
</evidence>
<dbReference type="SUPFAM" id="SSF52540">
    <property type="entry name" value="P-loop containing nucleoside triphosphate hydrolases"/>
    <property type="match status" value="1"/>
</dbReference>
<accession>A0A517MVZ3</accession>
<evidence type="ECO:0000259" key="1">
    <source>
        <dbReference type="Pfam" id="PF13175"/>
    </source>
</evidence>
<dbReference type="KEGG" id="amob:HG15A2_23430"/>
<dbReference type="CDD" id="cd01026">
    <property type="entry name" value="TOPRIM_OLD"/>
    <property type="match status" value="1"/>
</dbReference>
<dbReference type="EMBL" id="CP036263">
    <property type="protein sequence ID" value="QDS99053.1"/>
    <property type="molecule type" value="Genomic_DNA"/>
</dbReference>
<dbReference type="Gene3D" id="3.40.50.300">
    <property type="entry name" value="P-loop containing nucleotide triphosphate hydrolases"/>
    <property type="match status" value="1"/>
</dbReference>
<proteinExistence type="predicted"/>
<gene>
    <name evidence="3" type="ORF">HG15A2_23430</name>
</gene>
<evidence type="ECO:0000259" key="2">
    <source>
        <dbReference type="Pfam" id="PF20469"/>
    </source>
</evidence>
<reference evidence="3 4" key="1">
    <citation type="submission" date="2019-02" db="EMBL/GenBank/DDBJ databases">
        <title>Deep-cultivation of Planctomycetes and their phenomic and genomic characterization uncovers novel biology.</title>
        <authorList>
            <person name="Wiegand S."/>
            <person name="Jogler M."/>
            <person name="Boedeker C."/>
            <person name="Pinto D."/>
            <person name="Vollmers J."/>
            <person name="Rivas-Marin E."/>
            <person name="Kohn T."/>
            <person name="Peeters S.H."/>
            <person name="Heuer A."/>
            <person name="Rast P."/>
            <person name="Oberbeckmann S."/>
            <person name="Bunk B."/>
            <person name="Jeske O."/>
            <person name="Meyerdierks A."/>
            <person name="Storesund J.E."/>
            <person name="Kallscheuer N."/>
            <person name="Luecker S."/>
            <person name="Lage O.M."/>
            <person name="Pohl T."/>
            <person name="Merkel B.J."/>
            <person name="Hornburger P."/>
            <person name="Mueller R.-W."/>
            <person name="Bruemmer F."/>
            <person name="Labrenz M."/>
            <person name="Spormann A.M."/>
            <person name="Op den Camp H."/>
            <person name="Overmann J."/>
            <person name="Amann R."/>
            <person name="Jetten M.S.M."/>
            <person name="Mascher T."/>
            <person name="Medema M.H."/>
            <person name="Devos D.P."/>
            <person name="Kaster A.-K."/>
            <person name="Ovreas L."/>
            <person name="Rohde M."/>
            <person name="Galperin M.Y."/>
            <person name="Jogler C."/>
        </authorList>
    </citation>
    <scope>NUCLEOTIDE SEQUENCE [LARGE SCALE GENOMIC DNA]</scope>
    <source>
        <strain evidence="3 4">HG15A2</strain>
    </source>
</reference>
<organism evidence="3 4">
    <name type="scientific">Adhaeretor mobilis</name>
    <dbReference type="NCBI Taxonomy" id="1930276"/>
    <lineage>
        <taxon>Bacteria</taxon>
        <taxon>Pseudomonadati</taxon>
        <taxon>Planctomycetota</taxon>
        <taxon>Planctomycetia</taxon>
        <taxon>Pirellulales</taxon>
        <taxon>Lacipirellulaceae</taxon>
        <taxon>Adhaeretor</taxon>
    </lineage>
</organism>
<feature type="domain" description="OLD protein-like TOPRIM" evidence="2">
    <location>
        <begin position="422"/>
        <end position="489"/>
    </location>
</feature>
<dbReference type="PANTHER" id="PTHR43581">
    <property type="entry name" value="ATP/GTP PHOSPHATASE"/>
    <property type="match status" value="1"/>
</dbReference>
<dbReference type="AlphaFoldDB" id="A0A517MVZ3"/>
<dbReference type="Proteomes" id="UP000319852">
    <property type="component" value="Chromosome"/>
</dbReference>
<dbReference type="InterPro" id="IPR041685">
    <property type="entry name" value="AAA_GajA/Old/RecF-like"/>
</dbReference>
<feature type="domain" description="Endonuclease GajA/Old nuclease/RecF-like AAA" evidence="1">
    <location>
        <begin position="102"/>
        <end position="366"/>
    </location>
</feature>
<protein>
    <submittedName>
        <fullName evidence="3">Uncharacterized protein</fullName>
    </submittedName>
</protein>